<feature type="transmembrane region" description="Helical" evidence="1">
    <location>
        <begin position="12"/>
        <end position="35"/>
    </location>
</feature>
<gene>
    <name evidence="2" type="ORF">T472_0202390</name>
</gene>
<evidence type="ECO:0000313" key="2">
    <source>
        <dbReference type="EMBL" id="ETA82207.1"/>
    </source>
</evidence>
<comment type="caution">
    <text evidence="2">The sequence shown here is derived from an EMBL/GenBank/DDBJ whole genome shotgun (WGS) entry which is preliminary data.</text>
</comment>
<evidence type="ECO:0008006" key="4">
    <source>
        <dbReference type="Google" id="ProtNLM"/>
    </source>
</evidence>
<accession>V7IBG2</accession>
<reference evidence="2 3" key="1">
    <citation type="journal article" date="2014" name="Genome Announc.">
        <title>Genome Sequence of Youngiibacter fragilis, the Type Strain of the Genus Youngiibacter.</title>
        <authorList>
            <person name="Wawrik C.B."/>
            <person name="Callaghan A.V."/>
            <person name="Stamps B.W."/>
            <person name="Wawrik B."/>
        </authorList>
    </citation>
    <scope>NUCLEOTIDE SEQUENCE [LARGE SCALE GENOMIC DNA]</scope>
    <source>
        <strain evidence="2 3">232.1</strain>
    </source>
</reference>
<evidence type="ECO:0000313" key="3">
    <source>
        <dbReference type="Proteomes" id="UP000017747"/>
    </source>
</evidence>
<dbReference type="RefSeq" id="WP_023385726.1">
    <property type="nucleotide sequence ID" value="NZ_AXUN02000035.1"/>
</dbReference>
<sequence>MKWGPNKQKGYALLVVILAMFMVTTLGAAMFTMVYSDLRNRESQEKRIMLSYAAQAGVEESMFQIHEAISDGMPVPSVVELPPAETEQFFHSAAVRANITRTGETYVIDCLADDVSGKSFRIIAKARFKVNSSSDVEEFQILAYERSFSGD</sequence>
<keyword evidence="1" id="KW-1133">Transmembrane helix</keyword>
<evidence type="ECO:0000256" key="1">
    <source>
        <dbReference type="SAM" id="Phobius"/>
    </source>
</evidence>
<keyword evidence="1" id="KW-0472">Membrane</keyword>
<dbReference type="Proteomes" id="UP000017747">
    <property type="component" value="Unassembled WGS sequence"/>
</dbReference>
<organism evidence="2 3">
    <name type="scientific">Youngiibacter fragilis 232.1</name>
    <dbReference type="NCBI Taxonomy" id="994573"/>
    <lineage>
        <taxon>Bacteria</taxon>
        <taxon>Bacillati</taxon>
        <taxon>Bacillota</taxon>
        <taxon>Clostridia</taxon>
        <taxon>Eubacteriales</taxon>
        <taxon>Clostridiaceae</taxon>
        <taxon>Youngiibacter</taxon>
    </lineage>
</organism>
<name>V7IBG2_9CLOT</name>
<dbReference type="AlphaFoldDB" id="V7IBG2"/>
<keyword evidence="3" id="KW-1185">Reference proteome</keyword>
<dbReference type="EMBL" id="AXUN02000035">
    <property type="protein sequence ID" value="ETA82207.1"/>
    <property type="molecule type" value="Genomic_DNA"/>
</dbReference>
<proteinExistence type="predicted"/>
<dbReference type="STRING" id="994573.T472_0202390"/>
<keyword evidence="1" id="KW-0812">Transmembrane</keyword>
<protein>
    <recommendedName>
        <fullName evidence="4">Type 4 fimbrial biogenesis protein PilX N-terminal domain-containing protein</fullName>
    </recommendedName>
</protein>